<evidence type="ECO:0000256" key="1">
    <source>
        <dbReference type="ARBA" id="ARBA00022679"/>
    </source>
</evidence>
<dbReference type="InterPro" id="IPR027417">
    <property type="entry name" value="P-loop_NTPase"/>
</dbReference>
<dbReference type="Pfam" id="PF00685">
    <property type="entry name" value="Sulfotransfer_1"/>
    <property type="match status" value="1"/>
</dbReference>
<dbReference type="GO" id="GO:0008467">
    <property type="term" value="F:[heparan sulfate]-glucosamine 3-sulfotransferase activity"/>
    <property type="evidence" value="ECO:0000318"/>
    <property type="project" value="GO_Central"/>
</dbReference>
<protein>
    <recommendedName>
        <fullName evidence="6">Sulfotransferase</fullName>
        <ecNumber evidence="6">2.8.2.-</ecNumber>
    </recommendedName>
</protein>
<feature type="domain" description="Sulfotransferase" evidence="7">
    <location>
        <begin position="75"/>
        <end position="306"/>
    </location>
</feature>
<dbReference type="InterPro" id="IPR000863">
    <property type="entry name" value="Sulfotransferase_dom"/>
</dbReference>
<dbReference type="STRING" id="7719.ENSCINP00000030280"/>
<evidence type="ECO:0000313" key="8">
    <source>
        <dbReference type="Ensembl" id="ENSCINP00000030280.1"/>
    </source>
</evidence>
<evidence type="ECO:0000256" key="4">
    <source>
        <dbReference type="PIRSR" id="PIRSR637359-2"/>
    </source>
</evidence>
<evidence type="ECO:0000313" key="9">
    <source>
        <dbReference type="Proteomes" id="UP000008144"/>
    </source>
</evidence>
<evidence type="ECO:0000256" key="6">
    <source>
        <dbReference type="RuleBase" id="RU361155"/>
    </source>
</evidence>
<evidence type="ECO:0000256" key="5">
    <source>
        <dbReference type="PIRSR" id="PIRSR637359-3"/>
    </source>
</evidence>
<dbReference type="Proteomes" id="UP000008144">
    <property type="component" value="Chromosome 1"/>
</dbReference>
<feature type="binding site" evidence="4">
    <location>
        <position position="271"/>
    </location>
    <ligand>
        <name>3'-phosphoadenylyl sulfate</name>
        <dbReference type="ChEBI" id="CHEBI:58339"/>
    </ligand>
</feature>
<feature type="binding site" evidence="4">
    <location>
        <position position="173"/>
    </location>
    <ligand>
        <name>3'-phosphoadenylyl sulfate</name>
        <dbReference type="ChEBI" id="CHEBI:58339"/>
    </ligand>
</feature>
<dbReference type="EMBL" id="EAAA01000380">
    <property type="status" value="NOT_ANNOTATED_CDS"/>
    <property type="molecule type" value="Genomic_DNA"/>
</dbReference>
<reference evidence="8" key="3">
    <citation type="submission" date="2025-08" db="UniProtKB">
        <authorList>
            <consortium name="Ensembl"/>
        </authorList>
    </citation>
    <scope>IDENTIFICATION</scope>
</reference>
<feature type="binding site" evidence="4">
    <location>
        <begin position="84"/>
        <end position="88"/>
    </location>
    <ligand>
        <name>3'-phosphoadenylyl sulfate</name>
        <dbReference type="ChEBI" id="CHEBI:58339"/>
    </ligand>
</feature>
<feature type="disulfide bond" evidence="5">
    <location>
        <begin position="272"/>
        <end position="281"/>
    </location>
</feature>
<dbReference type="InterPro" id="IPR037359">
    <property type="entry name" value="NST/OST"/>
</dbReference>
<keyword evidence="1 6" id="KW-0808">Transferase</keyword>
<dbReference type="PANTHER" id="PTHR10605">
    <property type="entry name" value="HEPARAN SULFATE SULFOTRANSFERASE"/>
    <property type="match status" value="1"/>
</dbReference>
<dbReference type="GeneTree" id="ENSGT00940000158991"/>
<evidence type="ECO:0000256" key="3">
    <source>
        <dbReference type="PIRSR" id="PIRSR637359-1"/>
    </source>
</evidence>
<name>H2XKU8_CIOIN</name>
<keyword evidence="5" id="KW-1015">Disulfide bond</keyword>
<proteinExistence type="inferred from homology"/>
<evidence type="ECO:0000256" key="2">
    <source>
        <dbReference type="ARBA" id="ARBA00023180"/>
    </source>
</evidence>
<reference evidence="9" key="1">
    <citation type="journal article" date="2002" name="Science">
        <title>The draft genome of Ciona intestinalis: insights into chordate and vertebrate origins.</title>
        <authorList>
            <person name="Dehal P."/>
            <person name="Satou Y."/>
            <person name="Campbell R.K."/>
            <person name="Chapman J."/>
            <person name="Degnan B."/>
            <person name="De Tomaso A."/>
            <person name="Davidson B."/>
            <person name="Di Gregorio A."/>
            <person name="Gelpke M."/>
            <person name="Goodstein D.M."/>
            <person name="Harafuji N."/>
            <person name="Hastings K.E."/>
            <person name="Ho I."/>
            <person name="Hotta K."/>
            <person name="Huang W."/>
            <person name="Kawashima T."/>
            <person name="Lemaire P."/>
            <person name="Martinez D."/>
            <person name="Meinertzhagen I.A."/>
            <person name="Necula S."/>
            <person name="Nonaka M."/>
            <person name="Putnam N."/>
            <person name="Rash S."/>
            <person name="Saiga H."/>
            <person name="Satake M."/>
            <person name="Terry A."/>
            <person name="Yamada L."/>
            <person name="Wang H.G."/>
            <person name="Awazu S."/>
            <person name="Azumi K."/>
            <person name="Boore J."/>
            <person name="Branno M."/>
            <person name="Chin-Bow S."/>
            <person name="DeSantis R."/>
            <person name="Doyle S."/>
            <person name="Francino P."/>
            <person name="Keys D.N."/>
            <person name="Haga S."/>
            <person name="Hayashi H."/>
            <person name="Hino K."/>
            <person name="Imai K.S."/>
            <person name="Inaba K."/>
            <person name="Kano S."/>
            <person name="Kobayashi K."/>
            <person name="Kobayashi M."/>
            <person name="Lee B.I."/>
            <person name="Makabe K.W."/>
            <person name="Manohar C."/>
            <person name="Matassi G."/>
            <person name="Medina M."/>
            <person name="Mochizuki Y."/>
            <person name="Mount S."/>
            <person name="Morishita T."/>
            <person name="Miura S."/>
            <person name="Nakayama A."/>
            <person name="Nishizaka S."/>
            <person name="Nomoto H."/>
            <person name="Ohta F."/>
            <person name="Oishi K."/>
            <person name="Rigoutsos I."/>
            <person name="Sano M."/>
            <person name="Sasaki A."/>
            <person name="Sasakura Y."/>
            <person name="Shoguchi E."/>
            <person name="Shin-i T."/>
            <person name="Spagnuolo A."/>
            <person name="Stainier D."/>
            <person name="Suzuki M.M."/>
            <person name="Tassy O."/>
            <person name="Takatori N."/>
            <person name="Tokuoka M."/>
            <person name="Yagi K."/>
            <person name="Yoshizaki F."/>
            <person name="Wada S."/>
            <person name="Zhang C."/>
            <person name="Hyatt P.D."/>
            <person name="Larimer F."/>
            <person name="Detter C."/>
            <person name="Doggett N."/>
            <person name="Glavina T."/>
            <person name="Hawkins T."/>
            <person name="Richardson P."/>
            <person name="Lucas S."/>
            <person name="Kohara Y."/>
            <person name="Levine M."/>
            <person name="Satoh N."/>
            <person name="Rokhsar D.S."/>
        </authorList>
    </citation>
    <scope>NUCLEOTIDE SEQUENCE [LARGE SCALE GENOMIC DNA]</scope>
</reference>
<feature type="binding site" evidence="4">
    <location>
        <position position="165"/>
    </location>
    <ligand>
        <name>3'-phosphoadenylyl sulfate</name>
        <dbReference type="ChEBI" id="CHEBI:58339"/>
    </ligand>
</feature>
<organism evidence="8 9">
    <name type="scientific">Ciona intestinalis</name>
    <name type="common">Transparent sea squirt</name>
    <name type="synonym">Ascidia intestinalis</name>
    <dbReference type="NCBI Taxonomy" id="7719"/>
    <lineage>
        <taxon>Eukaryota</taxon>
        <taxon>Metazoa</taxon>
        <taxon>Chordata</taxon>
        <taxon>Tunicata</taxon>
        <taxon>Ascidiacea</taxon>
        <taxon>Phlebobranchia</taxon>
        <taxon>Cionidae</taxon>
        <taxon>Ciona</taxon>
    </lineage>
</organism>
<reference evidence="8" key="2">
    <citation type="journal article" date="2008" name="Genome Biol.">
        <title>Improved genome assembly and evidence-based global gene model set for the chordate Ciona intestinalis: new insight into intron and operon populations.</title>
        <authorList>
            <person name="Satou Y."/>
            <person name="Mineta K."/>
            <person name="Ogasawara M."/>
            <person name="Sasakura Y."/>
            <person name="Shoguchi E."/>
            <person name="Ueno K."/>
            <person name="Yamada L."/>
            <person name="Matsumoto J."/>
            <person name="Wasserscheid J."/>
            <person name="Dewar K."/>
            <person name="Wiley G.B."/>
            <person name="Macmil S.L."/>
            <person name="Roe B.A."/>
            <person name="Zeller R.W."/>
            <person name="Hastings K.E."/>
            <person name="Lemaire P."/>
            <person name="Lindquist E."/>
            <person name="Endo T."/>
            <person name="Hotta K."/>
            <person name="Inaba K."/>
        </authorList>
    </citation>
    <scope>NUCLEOTIDE SEQUENCE [LARGE SCALE GENOMIC DNA]</scope>
    <source>
        <strain evidence="8">wild type</strain>
    </source>
</reference>
<dbReference type="HOGENOM" id="CLU_017703_0_0_1"/>
<feature type="binding site" evidence="4">
    <location>
        <begin position="286"/>
        <end position="290"/>
    </location>
    <ligand>
        <name>3'-phosphoadenylyl sulfate</name>
        <dbReference type="ChEBI" id="CHEBI:58339"/>
    </ligand>
</feature>
<dbReference type="Ensembl" id="ENSCINT00000035346.1">
    <property type="protein sequence ID" value="ENSCINP00000030280.1"/>
    <property type="gene ID" value="ENSCING00000025091.1"/>
</dbReference>
<accession>H2XKU8</accession>
<dbReference type="OMA" id="HMQNWLQ"/>
<sequence>MMQKQLRIINYLVIVGIVYRNITFYKSKLWDSYHTSVDNIVDILFDAVADENYCLHGGPCVPKNYVSMYKSQSYPDAIIIGCKKCGTRALIDMMCLHPQIKALRREGHYFDDFYALGDYWYKSRMPILADHEVAIEKTPSYMLSRLTAERIYNFNPDIKLIVILRNPVDRLISDYLQKQARFPKAVVLSVGETYIKNKTNTVDETKVHVQKGLYAKQLKPWLEIFGTKSILIEDGNAFTKDPLPTLKRAQQFLGLKPHNNHVYFNKSKGFYCWLENSQTKCLAGAKGRKHPKIPSQQMNILKSYYTKPNEDLFKMIGKRFDW</sequence>
<dbReference type="SUPFAM" id="SSF52540">
    <property type="entry name" value="P-loop containing nucleoside triphosphate hydrolases"/>
    <property type="match status" value="1"/>
</dbReference>
<dbReference type="PANTHER" id="PTHR10605:SF65">
    <property type="entry name" value="GH20068P"/>
    <property type="match status" value="1"/>
</dbReference>
<dbReference type="InParanoid" id="H2XKU8"/>
<evidence type="ECO:0000259" key="7">
    <source>
        <dbReference type="Pfam" id="PF00685"/>
    </source>
</evidence>
<dbReference type="EMBL" id="EAAA01000381">
    <property type="status" value="NOT_ANNOTATED_CDS"/>
    <property type="molecule type" value="Genomic_DNA"/>
</dbReference>
<reference evidence="8" key="4">
    <citation type="submission" date="2025-09" db="UniProtKB">
        <authorList>
            <consortium name="Ensembl"/>
        </authorList>
    </citation>
    <scope>IDENTIFICATION</scope>
</reference>
<dbReference type="EC" id="2.8.2.-" evidence="6"/>
<keyword evidence="9" id="KW-1185">Reference proteome</keyword>
<feature type="active site" description="For sulfotransferase activity" evidence="3">
    <location>
        <position position="84"/>
    </location>
</feature>
<comment type="similarity">
    <text evidence="6">Belongs to the sulfotransferase 1 family.</text>
</comment>
<dbReference type="Gene3D" id="3.40.50.300">
    <property type="entry name" value="P-loop containing nucleotide triphosphate hydrolases"/>
    <property type="match status" value="1"/>
</dbReference>
<dbReference type="AlphaFoldDB" id="H2XKU8"/>
<keyword evidence="2" id="KW-0325">Glycoprotein</keyword>